<accession>A0AAJ8BA03</accession>
<evidence type="ECO:0000256" key="10">
    <source>
        <dbReference type="ARBA" id="ARBA00023224"/>
    </source>
</evidence>
<evidence type="ECO:0000259" key="12">
    <source>
        <dbReference type="PROSITE" id="PS50221"/>
    </source>
</evidence>
<feature type="transmembrane region" description="Helical" evidence="11">
    <location>
        <begin position="752"/>
        <end position="770"/>
    </location>
</feature>
<dbReference type="InterPro" id="IPR051587">
    <property type="entry name" value="Adhesion_GPCR"/>
</dbReference>
<dbReference type="Pfam" id="PF01825">
    <property type="entry name" value="GPS"/>
    <property type="match status" value="1"/>
</dbReference>
<dbReference type="CTD" id="565465"/>
<dbReference type="InterPro" id="IPR000832">
    <property type="entry name" value="GPCR_2_secretin-like"/>
</dbReference>
<dbReference type="InterPro" id="IPR017981">
    <property type="entry name" value="GPCR_2-like_7TM"/>
</dbReference>
<dbReference type="RefSeq" id="XP_050928038.1">
    <property type="nucleotide sequence ID" value="XM_051072081.1"/>
</dbReference>
<dbReference type="Pfam" id="PF00002">
    <property type="entry name" value="7tm_2"/>
    <property type="match status" value="1"/>
</dbReference>
<evidence type="ECO:0000256" key="3">
    <source>
        <dbReference type="ARBA" id="ARBA00022692"/>
    </source>
</evidence>
<dbReference type="GO" id="GO:0004930">
    <property type="term" value="F:G protein-coupled receptor activity"/>
    <property type="evidence" value="ECO:0007669"/>
    <property type="project" value="UniProtKB-KW"/>
</dbReference>
<proteinExistence type="inferred from homology"/>
<dbReference type="Gene3D" id="4.10.1240.10">
    <property type="entry name" value="GPCR, family 2, extracellular hormone receptor domain"/>
    <property type="match status" value="1"/>
</dbReference>
<keyword evidence="4 11" id="KW-1133">Transmembrane helix</keyword>
<keyword evidence="3 11" id="KW-0812">Transmembrane</keyword>
<evidence type="ECO:0000256" key="5">
    <source>
        <dbReference type="ARBA" id="ARBA00023040"/>
    </source>
</evidence>
<dbReference type="KEGG" id="lcf:108895820"/>
<feature type="transmembrane region" description="Helical" evidence="11">
    <location>
        <begin position="951"/>
        <end position="971"/>
    </location>
</feature>
<dbReference type="FunFam" id="1.20.1070.10:FF:000058">
    <property type="entry name" value="Adhesion G protein-coupled receptor F5"/>
    <property type="match status" value="1"/>
</dbReference>
<evidence type="ECO:0000256" key="7">
    <source>
        <dbReference type="ARBA" id="ARBA00023157"/>
    </source>
</evidence>
<dbReference type="Gene3D" id="1.20.1070.10">
    <property type="entry name" value="Rhodopsin 7-helix transmembrane proteins"/>
    <property type="match status" value="1"/>
</dbReference>
<dbReference type="InterPro" id="IPR057244">
    <property type="entry name" value="GAIN_B"/>
</dbReference>
<sequence>MKKSPLLQDVYIAELLVESNVTLEAQTVMSVLNSTNNISVTSSNGQLTVSLLQNELVAECLLVGDDTSCNCSAGYIWSNEVCYSTTTCCTETTCTQNVSHITPLCIAKVHVHINGSVTLPSTTAWGSSHATQLETAFKELNGFEYLNITGNSLINMADFEAAVSVKFVTSKLQEVVTNLENSLTAIVWVDTLGMVTIESPGTTVCYDSTPLLKCTFDEETGSAGWNMSRPHERFELNDGTVVQLTTTAAHQDYKSCVAVRLNNVTGIWAGVYECGFTSGSVRHTAKTELSVAILPDFINMKINPLTADCTTSPVNVPINVSATIPNSTEKYELRWKGPLGNPLTEKPTTSYENKLIFSGETYISCKKVPSAQQITVSFTNSKKQQKNATVDVPVIYVGDQFCSEEVVNGEIWPKTPAWDTAINRTCAEGRVGYKSRTCDGSTWQPAFSYCVNEELNKVVDAADNFKKGLGATQAVAMDIFEGLKNSSLADSGSDDTMADISASIIILNVMASATTHVVLQEGVFPNLIDAASNMLNKTWDGINSSSVQNMSSDYLQSVEGLVKNIKVNKSRGFNSQNLDLKFCSGSDCNVSVFDISVNLNSTNGIIKTIAVKNLMDKLRNNFHNTVPTNLLISATLEDNNDSSLEITLDFPNNHSKLTIPYCVFWNTTERDWSDAGCTVKDSDINHTFCECNHLTAFSVLMSKGNIPDPILDIITNVGLGVSICSLLIFLIIESLVWSAVVKTNLSHFRHTAMVNIATFLLLADCSFLASSSPEKLSDTWCLVLTICKHLFFLAMFSWMLCLSVMLVHQLIFVFSPLRKRVFMFLSSIVGYVCPILIVGSSYVYCKYTNEPYYEKATCWLHYKKLLEGSIHAFLLPVGTVVLTNLFSMVVVILTLVKSTVPDGSKADDKETAKSIIKVVVFLTPVFGVTWIIGFFQLLIGPEHPMFQVASYSFTILNSFQGFFVLITGCLAEQKVREEMLKLHNGKFTSNLPFRLTPQNDGNVHHNCLLPPSGKIKGKKRQHEEFDFNHIHKRQMKVEIMHRNSHSSMHVCSSSCGPTTNMS</sequence>
<keyword evidence="7" id="KW-1015">Disulfide bond</keyword>
<evidence type="ECO:0000313" key="15">
    <source>
        <dbReference type="RefSeq" id="XP_050928038.1"/>
    </source>
</evidence>
<evidence type="ECO:0000259" key="13">
    <source>
        <dbReference type="PROSITE" id="PS50261"/>
    </source>
</evidence>
<dbReference type="AlphaFoldDB" id="A0AAJ8BA03"/>
<dbReference type="PROSITE" id="PS50261">
    <property type="entry name" value="G_PROTEIN_RECEP_F2_4"/>
    <property type="match status" value="1"/>
</dbReference>
<dbReference type="PROSITE" id="PS50221">
    <property type="entry name" value="GAIN_B"/>
    <property type="match status" value="1"/>
</dbReference>
<gene>
    <name evidence="15" type="primary">adgrf3b</name>
</gene>
<keyword evidence="9" id="KW-0325">Glycoprotein</keyword>
<feature type="domain" description="GAIN-B" evidence="12">
    <location>
        <begin position="569"/>
        <end position="707"/>
    </location>
</feature>
<evidence type="ECO:0000256" key="6">
    <source>
        <dbReference type="ARBA" id="ARBA00023136"/>
    </source>
</evidence>
<evidence type="ECO:0000256" key="11">
    <source>
        <dbReference type="SAM" id="Phobius"/>
    </source>
</evidence>
<evidence type="ECO:0000313" key="14">
    <source>
        <dbReference type="Proteomes" id="UP000694890"/>
    </source>
</evidence>
<feature type="transmembrane region" description="Helical" evidence="11">
    <location>
        <begin position="821"/>
        <end position="844"/>
    </location>
</feature>
<dbReference type="InterPro" id="IPR046338">
    <property type="entry name" value="GAIN_dom_sf"/>
</dbReference>
<comment type="similarity">
    <text evidence="2">Belongs to the G-protein coupled receptor 2 family. Adhesion G-protein coupled receptor (ADGR) subfamily.</text>
</comment>
<dbReference type="InterPro" id="IPR000203">
    <property type="entry name" value="GPS"/>
</dbReference>
<evidence type="ECO:0000256" key="2">
    <source>
        <dbReference type="ARBA" id="ARBA00007343"/>
    </source>
</evidence>
<feature type="transmembrane region" description="Helical" evidence="11">
    <location>
        <begin position="870"/>
        <end position="895"/>
    </location>
</feature>
<keyword evidence="6 11" id="KW-0472">Membrane</keyword>
<comment type="subcellular location">
    <subcellularLocation>
        <location evidence="1">Membrane</location>
        <topology evidence="1">Multi-pass membrane protein</topology>
    </subcellularLocation>
</comment>
<evidence type="ECO:0000256" key="4">
    <source>
        <dbReference type="ARBA" id="ARBA00022989"/>
    </source>
</evidence>
<dbReference type="GeneID" id="108895820"/>
<feature type="transmembrane region" description="Helical" evidence="11">
    <location>
        <begin position="915"/>
        <end position="939"/>
    </location>
</feature>
<dbReference type="PRINTS" id="PR00249">
    <property type="entry name" value="GPCRSECRETIN"/>
</dbReference>
<evidence type="ECO:0000256" key="1">
    <source>
        <dbReference type="ARBA" id="ARBA00004141"/>
    </source>
</evidence>
<feature type="transmembrane region" description="Helical" evidence="11">
    <location>
        <begin position="790"/>
        <end position="814"/>
    </location>
</feature>
<name>A0AAJ8BA03_LATCA</name>
<dbReference type="InterPro" id="IPR036445">
    <property type="entry name" value="GPCR_2_extracell_dom_sf"/>
</dbReference>
<dbReference type="PANTHER" id="PTHR45813">
    <property type="entry name" value="IG-LIKE DOMAIN-CONTAINING PROTEIN"/>
    <property type="match status" value="1"/>
</dbReference>
<dbReference type="Gene3D" id="2.60.220.50">
    <property type="match status" value="1"/>
</dbReference>
<protein>
    <submittedName>
        <fullName evidence="15">LOW QUALITY PROTEIN: adhesion G-protein coupled receptor F3</fullName>
    </submittedName>
</protein>
<feature type="transmembrane region" description="Helical" evidence="11">
    <location>
        <begin position="717"/>
        <end position="740"/>
    </location>
</feature>
<dbReference type="GO" id="GO:0007166">
    <property type="term" value="P:cell surface receptor signaling pathway"/>
    <property type="evidence" value="ECO:0007669"/>
    <property type="project" value="InterPro"/>
</dbReference>
<keyword evidence="10" id="KW-0807">Transducer</keyword>
<dbReference type="SMART" id="SM00303">
    <property type="entry name" value="GPS"/>
    <property type="match status" value="1"/>
</dbReference>
<organism evidence="14 15">
    <name type="scientific">Lates calcarifer</name>
    <name type="common">Barramundi</name>
    <name type="synonym">Holocentrus calcarifer</name>
    <dbReference type="NCBI Taxonomy" id="8187"/>
    <lineage>
        <taxon>Eukaryota</taxon>
        <taxon>Metazoa</taxon>
        <taxon>Chordata</taxon>
        <taxon>Craniata</taxon>
        <taxon>Vertebrata</taxon>
        <taxon>Euteleostomi</taxon>
        <taxon>Actinopterygii</taxon>
        <taxon>Neopterygii</taxon>
        <taxon>Teleostei</taxon>
        <taxon>Neoteleostei</taxon>
        <taxon>Acanthomorphata</taxon>
        <taxon>Carangaria</taxon>
        <taxon>Carangaria incertae sedis</taxon>
        <taxon>Centropomidae</taxon>
        <taxon>Lates</taxon>
    </lineage>
</organism>
<feature type="domain" description="G-protein coupled receptors family 2 profile 2" evidence="13">
    <location>
        <begin position="711"/>
        <end position="972"/>
    </location>
</feature>
<dbReference type="PANTHER" id="PTHR45813:SF2">
    <property type="entry name" value="ADHESION G-PROTEIN COUPLED RECEPTOR F3"/>
    <property type="match status" value="1"/>
</dbReference>
<keyword evidence="5" id="KW-0297">G-protein coupled receptor</keyword>
<dbReference type="GO" id="GO:0016020">
    <property type="term" value="C:membrane"/>
    <property type="evidence" value="ECO:0007669"/>
    <property type="project" value="UniProtKB-SubCell"/>
</dbReference>
<dbReference type="Proteomes" id="UP000694890">
    <property type="component" value="Linkage group LG7_1"/>
</dbReference>
<evidence type="ECO:0000256" key="9">
    <source>
        <dbReference type="ARBA" id="ARBA00023180"/>
    </source>
</evidence>
<dbReference type="GO" id="GO:0007189">
    <property type="term" value="P:adenylate cyclase-activating G protein-coupled receptor signaling pathway"/>
    <property type="evidence" value="ECO:0007669"/>
    <property type="project" value="TreeGrafter"/>
</dbReference>
<evidence type="ECO:0000256" key="8">
    <source>
        <dbReference type="ARBA" id="ARBA00023170"/>
    </source>
</evidence>
<keyword evidence="8 15" id="KW-0675">Receptor</keyword>
<reference evidence="15" key="1">
    <citation type="submission" date="2025-08" db="UniProtKB">
        <authorList>
            <consortium name="RefSeq"/>
        </authorList>
    </citation>
    <scope>IDENTIFICATION</scope>
    <source>
        <tissue evidence="15">Brain</tissue>
    </source>
</reference>